<dbReference type="PANTHER" id="PTHR45785">
    <property type="entry name" value="COMPLEMENT FACTOR H-RELATED"/>
    <property type="match status" value="1"/>
</dbReference>
<dbReference type="InterPro" id="IPR051503">
    <property type="entry name" value="ComplSys_Reg/VirEntry_Med"/>
</dbReference>
<feature type="disulfide bond" evidence="4">
    <location>
        <begin position="453"/>
        <end position="496"/>
    </location>
</feature>
<feature type="domain" description="Sushi" evidence="6">
    <location>
        <begin position="147"/>
        <end position="204"/>
    </location>
</feature>
<evidence type="ECO:0000313" key="7">
    <source>
        <dbReference type="Proteomes" id="UP001652624"/>
    </source>
</evidence>
<feature type="domain" description="Sushi" evidence="6">
    <location>
        <begin position="269"/>
        <end position="326"/>
    </location>
</feature>
<gene>
    <name evidence="8" type="primary">LOC132534599</name>
</gene>
<protein>
    <submittedName>
        <fullName evidence="8">Complement factor H-related protein 3-like isoform X1</fullName>
    </submittedName>
</protein>
<dbReference type="SMART" id="SM00032">
    <property type="entry name" value="CCP"/>
    <property type="match status" value="8"/>
</dbReference>
<dbReference type="Pfam" id="PF00084">
    <property type="entry name" value="Sushi"/>
    <property type="match status" value="8"/>
</dbReference>
<dbReference type="PROSITE" id="PS50923">
    <property type="entry name" value="SUSHI"/>
    <property type="match status" value="5"/>
</dbReference>
<dbReference type="RefSeq" id="XP_060034477.1">
    <property type="nucleotide sequence ID" value="XM_060178494.1"/>
</dbReference>
<feature type="signal peptide" evidence="5">
    <location>
        <begin position="1"/>
        <end position="20"/>
    </location>
</feature>
<organism evidence="7 8">
    <name type="scientific">Erinaceus europaeus</name>
    <name type="common">Western European hedgehog</name>
    <dbReference type="NCBI Taxonomy" id="9365"/>
    <lineage>
        <taxon>Eukaryota</taxon>
        <taxon>Metazoa</taxon>
        <taxon>Chordata</taxon>
        <taxon>Craniata</taxon>
        <taxon>Vertebrata</taxon>
        <taxon>Euteleostomi</taxon>
        <taxon>Mammalia</taxon>
        <taxon>Eutheria</taxon>
        <taxon>Laurasiatheria</taxon>
        <taxon>Eulipotyphla</taxon>
        <taxon>Erinaceidae</taxon>
        <taxon>Erinaceinae</taxon>
        <taxon>Erinaceus</taxon>
    </lineage>
</organism>
<dbReference type="Proteomes" id="UP001652624">
    <property type="component" value="Chromosome 19"/>
</dbReference>
<keyword evidence="3 4" id="KW-1015">Disulfide bond</keyword>
<evidence type="ECO:0000256" key="4">
    <source>
        <dbReference type="PROSITE-ProRule" id="PRU00302"/>
    </source>
</evidence>
<feature type="domain" description="Sushi" evidence="6">
    <location>
        <begin position="87"/>
        <end position="144"/>
    </location>
</feature>
<dbReference type="Gene3D" id="2.10.70.10">
    <property type="entry name" value="Complement Module, domain 1"/>
    <property type="match status" value="9"/>
</dbReference>
<proteinExistence type="predicted"/>
<evidence type="ECO:0000256" key="5">
    <source>
        <dbReference type="SAM" id="SignalP"/>
    </source>
</evidence>
<dbReference type="PANTHER" id="PTHR45785:SF7">
    <property type="entry name" value="COMPLEMENT FACTOR H"/>
    <property type="match status" value="1"/>
</dbReference>
<evidence type="ECO:0000313" key="8">
    <source>
        <dbReference type="RefSeq" id="XP_060034477.1"/>
    </source>
</evidence>
<dbReference type="InterPro" id="IPR035976">
    <property type="entry name" value="Sushi/SCR/CCP_sf"/>
</dbReference>
<keyword evidence="7" id="KW-1185">Reference proteome</keyword>
<dbReference type="CDD" id="cd00033">
    <property type="entry name" value="CCP"/>
    <property type="match status" value="5"/>
</dbReference>
<evidence type="ECO:0000259" key="6">
    <source>
        <dbReference type="PROSITE" id="PS50923"/>
    </source>
</evidence>
<reference evidence="8" key="1">
    <citation type="submission" date="2025-08" db="UniProtKB">
        <authorList>
            <consortium name="RefSeq"/>
        </authorList>
    </citation>
    <scope>IDENTIFICATION</scope>
</reference>
<accession>A0ABM3WDB8</accession>
<dbReference type="InterPro" id="IPR000436">
    <property type="entry name" value="Sushi_SCR_CCP_dom"/>
</dbReference>
<dbReference type="SUPFAM" id="SSF57535">
    <property type="entry name" value="Complement control module/SCR domain"/>
    <property type="match status" value="8"/>
</dbReference>
<keyword evidence="2 5" id="KW-0732">Signal</keyword>
<sequence length="573" mass="65386">MGIMLLIGVILSLWVSCAHGQEKHCDFPEIKHGQLFNKERVRKYFPAHIGKSFYYHCNENYQPPSQVYWAEITCTKDGWFPEVPCRRRCLLDYLENGHILHENKIFVQDDTVKVACSSGYSLQNGQSILTCTEKGWSPLAKCININEACAPPNILNGIYRSEKHTYKIEDVITYECKSGFYPSTQGNTVKCTITGWAPTPKCDLKPCDFPEIKHGHLYNSERFTPNFPVPIGKIFYYSCDENFEAPSQRHWAHISCTKEGWFPEVPCRRKCTFNSLENGQAPVSKRIYLEGDTVKVDCNAGHSLQNGQSVMACTEHGWSPPPRCIHVKTCSKSDIEIENGFFSQSAHTYILNRKTLYRCKPGYVTEHGRTIGSITCLENGWSDKPVCTKLCGLPVFRNSFSNSTKKRFKLNDTLNYKCLEGYENRDGNTTGSIICGEVGWNHLPTCYNSKEKCGPPPAIDNGDITSFLLKVYPPESKLEYQCQAYYMLQGSKYIVCDYGQWSKPPKCIDPCIVDEESMNKNNIQLRWKNDSKIYVKTGDIIQFICKTGYREHSPQQSFQTVCQEGVVRYPKCE</sequence>
<evidence type="ECO:0000256" key="2">
    <source>
        <dbReference type="ARBA" id="ARBA00022729"/>
    </source>
</evidence>
<feature type="domain" description="Sushi" evidence="6">
    <location>
        <begin position="451"/>
        <end position="509"/>
    </location>
</feature>
<evidence type="ECO:0000256" key="1">
    <source>
        <dbReference type="ARBA" id="ARBA00022659"/>
    </source>
</evidence>
<name>A0ABM3WDB8_ERIEU</name>
<feature type="chain" id="PRO_5046654367" evidence="5">
    <location>
        <begin position="21"/>
        <end position="573"/>
    </location>
</feature>
<comment type="caution">
    <text evidence="4">Lacks conserved residue(s) required for the propagation of feature annotation.</text>
</comment>
<feature type="domain" description="Sushi" evidence="6">
    <location>
        <begin position="328"/>
        <end position="389"/>
    </location>
</feature>
<keyword evidence="1 4" id="KW-0768">Sushi</keyword>
<evidence type="ECO:0000256" key="3">
    <source>
        <dbReference type="ARBA" id="ARBA00023157"/>
    </source>
</evidence>
<dbReference type="GeneID" id="132534599"/>